<name>A0A498H2N3_9EURY</name>
<sequence length="336" mass="37665">MNDITVVAGELQILLNLMGGEVGISYPLYDHDLLTARTSGTGYELTLHADSDAIRASQERFGSAAKELPSYSDLLESALASGIIRYDNQETFDGTLAAYRRLKKDVFFGLDTNLFYQRFASVTPAIAPGEYLIVDTVRDEITFAINHKYSAERIAELTGYAPKHASLVAELENKRTKKSRKAAYLALREYRSIRDRATEIASPGQHSHRNSENDRNIAQAMRQFEEERYALPVLLTADIYMADICDAEGIEYFFFERPYRVRAAACTAGAFLEFLFTLAASFGFIDLSGVIVFGEYGGKGNALDEVKLRFSDDALYQDFRRELSVCRRLAALGIER</sequence>
<evidence type="ECO:0000313" key="1">
    <source>
        <dbReference type="EMBL" id="RXE56184.1"/>
    </source>
</evidence>
<dbReference type="Proteomes" id="UP000290932">
    <property type="component" value="Unassembled WGS sequence"/>
</dbReference>
<protein>
    <submittedName>
        <fullName evidence="1">Uncharacterized protein</fullName>
    </submittedName>
</protein>
<keyword evidence="2" id="KW-1185">Reference proteome</keyword>
<dbReference type="RefSeq" id="WP_128693932.1">
    <property type="nucleotide sequence ID" value="NZ_LHQS01000002.1"/>
</dbReference>
<accession>A0A498H2N3</accession>
<reference evidence="1 2" key="1">
    <citation type="journal article" date="2015" name="Int. J. Syst. Evol. Microbiol.">
        <title>Methanoculleus taiwanensis sp. nov., a methanogen isolated from deep marine sediment at the deformation front area near Taiwan.</title>
        <authorList>
            <person name="Weng C.Y."/>
            <person name="Chen S.C."/>
            <person name="Lai M.C."/>
            <person name="Wu S.Y."/>
            <person name="Lin S."/>
            <person name="Yang T.F."/>
            <person name="Chen P.C."/>
        </authorList>
    </citation>
    <scope>NUCLEOTIDE SEQUENCE [LARGE SCALE GENOMIC DNA]</scope>
    <source>
        <strain evidence="1 2">CYW4</strain>
    </source>
</reference>
<dbReference type="OrthoDB" id="92696at2157"/>
<evidence type="ECO:0000313" key="2">
    <source>
        <dbReference type="Proteomes" id="UP000290932"/>
    </source>
</evidence>
<proteinExistence type="predicted"/>
<comment type="caution">
    <text evidence="1">The sequence shown here is derived from an EMBL/GenBank/DDBJ whole genome shotgun (WGS) entry which is preliminary data.</text>
</comment>
<dbReference type="EMBL" id="LHQS01000002">
    <property type="protein sequence ID" value="RXE56184.1"/>
    <property type="molecule type" value="Genomic_DNA"/>
</dbReference>
<gene>
    <name evidence="1" type="ORF">ABH15_08490</name>
</gene>
<dbReference type="AlphaFoldDB" id="A0A498H2N3"/>
<organism evidence="1 2">
    <name type="scientific">Methanoculleus taiwanensis</name>
    <dbReference type="NCBI Taxonomy" id="1550565"/>
    <lineage>
        <taxon>Archaea</taxon>
        <taxon>Methanobacteriati</taxon>
        <taxon>Methanobacteriota</taxon>
        <taxon>Stenosarchaea group</taxon>
        <taxon>Methanomicrobia</taxon>
        <taxon>Methanomicrobiales</taxon>
        <taxon>Methanomicrobiaceae</taxon>
        <taxon>Methanoculleus</taxon>
    </lineage>
</organism>